<dbReference type="GO" id="GO:0035197">
    <property type="term" value="F:siRNA binding"/>
    <property type="evidence" value="ECO:0007669"/>
    <property type="project" value="TreeGrafter"/>
</dbReference>
<comment type="caution">
    <text evidence="2">The sequence shown here is derived from an EMBL/GenBank/DDBJ whole genome shotgun (WGS) entry which is preliminary data.</text>
</comment>
<dbReference type="PANTHER" id="PTHR21357:SF4">
    <property type="entry name" value="FAM172 FAMILY PROTEIN HOMOLOG CG10038"/>
    <property type="match status" value="1"/>
</dbReference>
<name>A0AAE0K880_9PEZI</name>
<evidence type="ECO:0000313" key="2">
    <source>
        <dbReference type="EMBL" id="KAK3371949.1"/>
    </source>
</evidence>
<protein>
    <submittedName>
        <fullName evidence="2">Arb2 domain-containing protein</fullName>
    </submittedName>
</protein>
<dbReference type="PANTHER" id="PTHR21357">
    <property type="entry name" value="FAM172 FAMILY PROTEIN HOMOLOG CG10038"/>
    <property type="match status" value="1"/>
</dbReference>
<dbReference type="Proteomes" id="UP001285441">
    <property type="component" value="Unassembled WGS sequence"/>
</dbReference>
<evidence type="ECO:0000259" key="1">
    <source>
        <dbReference type="Pfam" id="PF22749"/>
    </source>
</evidence>
<accession>A0AAE0K880</accession>
<proteinExistence type="predicted"/>
<dbReference type="InterPro" id="IPR053858">
    <property type="entry name" value="Arb2_dom"/>
</dbReference>
<dbReference type="GO" id="GO:0031048">
    <property type="term" value="P:regulatory ncRNA-mediated heterochromatin formation"/>
    <property type="evidence" value="ECO:0007669"/>
    <property type="project" value="TreeGrafter"/>
</dbReference>
<feature type="domain" description="Arb2" evidence="1">
    <location>
        <begin position="15"/>
        <end position="300"/>
    </location>
</feature>
<dbReference type="Pfam" id="PF22749">
    <property type="entry name" value="Arb2"/>
    <property type="match status" value="1"/>
</dbReference>
<dbReference type="InterPro" id="IPR048263">
    <property type="entry name" value="Arb2"/>
</dbReference>
<sequence length="355" mass="38738">MFRRRWSGLPPDPIFASDLSELGYFINDEDEIRSLTNPDNYFKFFVSKNERWNERQLFHMNEAIGNVIHARLEAEGLEKILLPLGTTDTSKPHVVIRASSDMGNKARVVVVLGQSVQDFGVLAHRVIGGRGGINKGSIISLVQGLKQQRASATDSSAPGILIANPGELYWWPEGQRSLSPSARHAIPMSSSVHLGRYYDPVKNGIPENATPAEHVQHIFDKVVPALVPAAARLDVIAVGDVAEEVEDYLNDDAVWARLGSRMNSLVVLGGFYHSDRFKCDGFKTFMKDQARAYAMHHEPLDTPFTGPGGNPQAAGFTAYGCPAFSAGDANVTETILIEAQAAVLKWSQEVALAGA</sequence>
<dbReference type="GO" id="GO:0005634">
    <property type="term" value="C:nucleus"/>
    <property type="evidence" value="ECO:0007669"/>
    <property type="project" value="TreeGrafter"/>
</dbReference>
<keyword evidence="3" id="KW-1185">Reference proteome</keyword>
<reference evidence="2" key="1">
    <citation type="journal article" date="2023" name="Mol. Phylogenet. Evol.">
        <title>Genome-scale phylogeny and comparative genomics of the fungal order Sordariales.</title>
        <authorList>
            <person name="Hensen N."/>
            <person name="Bonometti L."/>
            <person name="Westerberg I."/>
            <person name="Brannstrom I.O."/>
            <person name="Guillou S."/>
            <person name="Cros-Aarteil S."/>
            <person name="Calhoun S."/>
            <person name="Haridas S."/>
            <person name="Kuo A."/>
            <person name="Mondo S."/>
            <person name="Pangilinan J."/>
            <person name="Riley R."/>
            <person name="LaButti K."/>
            <person name="Andreopoulos B."/>
            <person name="Lipzen A."/>
            <person name="Chen C."/>
            <person name="Yan M."/>
            <person name="Daum C."/>
            <person name="Ng V."/>
            <person name="Clum A."/>
            <person name="Steindorff A."/>
            <person name="Ohm R.A."/>
            <person name="Martin F."/>
            <person name="Silar P."/>
            <person name="Natvig D.O."/>
            <person name="Lalanne C."/>
            <person name="Gautier V."/>
            <person name="Ament-Velasquez S.L."/>
            <person name="Kruys A."/>
            <person name="Hutchinson M.I."/>
            <person name="Powell A.J."/>
            <person name="Barry K."/>
            <person name="Miller A.N."/>
            <person name="Grigoriev I.V."/>
            <person name="Debuchy R."/>
            <person name="Gladieux P."/>
            <person name="Hiltunen Thoren M."/>
            <person name="Johannesson H."/>
        </authorList>
    </citation>
    <scope>NUCLEOTIDE SEQUENCE</scope>
    <source>
        <strain evidence="2">CBS 232.78</strain>
    </source>
</reference>
<dbReference type="EMBL" id="JAULSW010000008">
    <property type="protein sequence ID" value="KAK3371949.1"/>
    <property type="molecule type" value="Genomic_DNA"/>
</dbReference>
<organism evidence="2 3">
    <name type="scientific">Podospora didyma</name>
    <dbReference type="NCBI Taxonomy" id="330526"/>
    <lineage>
        <taxon>Eukaryota</taxon>
        <taxon>Fungi</taxon>
        <taxon>Dikarya</taxon>
        <taxon>Ascomycota</taxon>
        <taxon>Pezizomycotina</taxon>
        <taxon>Sordariomycetes</taxon>
        <taxon>Sordariomycetidae</taxon>
        <taxon>Sordariales</taxon>
        <taxon>Podosporaceae</taxon>
        <taxon>Podospora</taxon>
    </lineage>
</organism>
<dbReference type="AlphaFoldDB" id="A0AAE0K880"/>
<reference evidence="2" key="2">
    <citation type="submission" date="2023-06" db="EMBL/GenBank/DDBJ databases">
        <authorList>
            <consortium name="Lawrence Berkeley National Laboratory"/>
            <person name="Haridas S."/>
            <person name="Hensen N."/>
            <person name="Bonometti L."/>
            <person name="Westerberg I."/>
            <person name="Brannstrom I.O."/>
            <person name="Guillou S."/>
            <person name="Cros-Aarteil S."/>
            <person name="Calhoun S."/>
            <person name="Kuo A."/>
            <person name="Mondo S."/>
            <person name="Pangilinan J."/>
            <person name="Riley R."/>
            <person name="LaButti K."/>
            <person name="Andreopoulos B."/>
            <person name="Lipzen A."/>
            <person name="Chen C."/>
            <person name="Yanf M."/>
            <person name="Daum C."/>
            <person name="Ng V."/>
            <person name="Clum A."/>
            <person name="Steindorff A."/>
            <person name="Ohm R."/>
            <person name="Martin F."/>
            <person name="Silar P."/>
            <person name="Natvig D."/>
            <person name="Lalanne C."/>
            <person name="Gautier V."/>
            <person name="Ament-velasquez S.L."/>
            <person name="Kruys A."/>
            <person name="Hutchinson M.I."/>
            <person name="Powell A.J."/>
            <person name="Barry K."/>
            <person name="Miller A.N."/>
            <person name="Grigoriev I.V."/>
            <person name="Debuchy R."/>
            <person name="Gladieux P."/>
            <person name="Thoren M.H."/>
            <person name="Johannesson H."/>
        </authorList>
    </citation>
    <scope>NUCLEOTIDE SEQUENCE</scope>
    <source>
        <strain evidence="2">CBS 232.78</strain>
    </source>
</reference>
<gene>
    <name evidence="2" type="ORF">B0H63DRAFT_420412</name>
</gene>
<evidence type="ECO:0000313" key="3">
    <source>
        <dbReference type="Proteomes" id="UP001285441"/>
    </source>
</evidence>